<dbReference type="PIRSF" id="PIRSF005426">
    <property type="entry name" value="Frp"/>
    <property type="match status" value="1"/>
</dbReference>
<dbReference type="CDD" id="cd02146">
    <property type="entry name" value="NfsA-like"/>
    <property type="match status" value="1"/>
</dbReference>
<organism evidence="7 8">
    <name type="scientific">Pseudaeromonas paramecii</name>
    <dbReference type="NCBI Taxonomy" id="2138166"/>
    <lineage>
        <taxon>Bacteria</taxon>
        <taxon>Pseudomonadati</taxon>
        <taxon>Pseudomonadota</taxon>
        <taxon>Gammaproteobacteria</taxon>
        <taxon>Aeromonadales</taxon>
        <taxon>Aeromonadaceae</taxon>
        <taxon>Pseudaeromonas</taxon>
    </lineage>
</organism>
<comment type="caution">
    <text evidence="7">The sequence shown here is derived from an EMBL/GenBank/DDBJ whole genome shotgun (WGS) entry which is preliminary data.</text>
</comment>
<dbReference type="InterPro" id="IPR029479">
    <property type="entry name" value="Nitroreductase"/>
</dbReference>
<dbReference type="EMBL" id="BAABFC010000006">
    <property type="protein sequence ID" value="GAA4495373.1"/>
    <property type="molecule type" value="Genomic_DNA"/>
</dbReference>
<dbReference type="InterPro" id="IPR016446">
    <property type="entry name" value="Flavin_OxRdtase_Frp"/>
</dbReference>
<dbReference type="Pfam" id="PF00881">
    <property type="entry name" value="Nitroreductase"/>
    <property type="match status" value="1"/>
</dbReference>
<evidence type="ECO:0000256" key="3">
    <source>
        <dbReference type="ARBA" id="ARBA00022643"/>
    </source>
</evidence>
<sequence length="240" mass="26526">MNTVVELMCAHRSIRQFAQQPISPGQLEQILLAAQSASSSSFLQAVSVIRVKDMAKRHQLVRLCGEQAYVASAAEFLVFCIDFHRHRSLVPTAKTGYIEQLLIGAIDAGLMGQNALLAAESMGLGGVFIGAIRNDPEGVSQLLDLPELVVPLFGLCLGYPAQSPDLKPRLPLQLVLHEEQYQAPDPCQFAAYDALLAHYYRGRGETGPVRGWTDQLEKILSKEARPFMFDYLKRRGFALK</sequence>
<evidence type="ECO:0000256" key="1">
    <source>
        <dbReference type="ARBA" id="ARBA00008366"/>
    </source>
</evidence>
<protein>
    <submittedName>
        <fullName evidence="7">Oxygen-insensitive NADPH nitroreductase</fullName>
    </submittedName>
</protein>
<evidence type="ECO:0000256" key="5">
    <source>
        <dbReference type="PIRNR" id="PIRNR005426"/>
    </source>
</evidence>
<dbReference type="PANTHER" id="PTHR43425:SF2">
    <property type="entry name" value="OXYGEN-INSENSITIVE NADPH NITROREDUCTASE"/>
    <property type="match status" value="1"/>
</dbReference>
<keyword evidence="5" id="KW-0521">NADP</keyword>
<keyword evidence="4 5" id="KW-0560">Oxidoreductase</keyword>
<evidence type="ECO:0000313" key="8">
    <source>
        <dbReference type="Proteomes" id="UP001501321"/>
    </source>
</evidence>
<dbReference type="Proteomes" id="UP001501321">
    <property type="component" value="Unassembled WGS sequence"/>
</dbReference>
<evidence type="ECO:0000256" key="2">
    <source>
        <dbReference type="ARBA" id="ARBA00022630"/>
    </source>
</evidence>
<evidence type="ECO:0000259" key="6">
    <source>
        <dbReference type="Pfam" id="PF00881"/>
    </source>
</evidence>
<evidence type="ECO:0000256" key="4">
    <source>
        <dbReference type="ARBA" id="ARBA00023002"/>
    </source>
</evidence>
<keyword evidence="3 5" id="KW-0288">FMN</keyword>
<dbReference type="InterPro" id="IPR000415">
    <property type="entry name" value="Nitroreductase-like"/>
</dbReference>
<dbReference type="NCBIfam" id="NF008033">
    <property type="entry name" value="PRK10765.1"/>
    <property type="match status" value="1"/>
</dbReference>
<proteinExistence type="inferred from homology"/>
<dbReference type="RefSeq" id="WP_345010396.1">
    <property type="nucleotide sequence ID" value="NZ_BAABFC010000006.1"/>
</dbReference>
<dbReference type="PANTHER" id="PTHR43425">
    <property type="entry name" value="OXYGEN-INSENSITIVE NADPH NITROREDUCTASE"/>
    <property type="match status" value="1"/>
</dbReference>
<dbReference type="Gene3D" id="3.40.109.10">
    <property type="entry name" value="NADH Oxidase"/>
    <property type="match status" value="1"/>
</dbReference>
<keyword evidence="8" id="KW-1185">Reference proteome</keyword>
<gene>
    <name evidence="7" type="primary">nfsA</name>
    <name evidence="7" type="ORF">GCM10023095_08420</name>
</gene>
<evidence type="ECO:0000313" key="7">
    <source>
        <dbReference type="EMBL" id="GAA4495373.1"/>
    </source>
</evidence>
<comment type="similarity">
    <text evidence="1 5">Belongs to the flavin oxidoreductase frp family.</text>
</comment>
<accession>A0ABP8Q0N1</accession>
<keyword evidence="2 5" id="KW-0285">Flavoprotein</keyword>
<name>A0ABP8Q0N1_9GAMM</name>
<reference evidence="8" key="1">
    <citation type="journal article" date="2019" name="Int. J. Syst. Evol. Microbiol.">
        <title>The Global Catalogue of Microorganisms (GCM) 10K type strain sequencing project: providing services to taxonomists for standard genome sequencing and annotation.</title>
        <authorList>
            <consortium name="The Broad Institute Genomics Platform"/>
            <consortium name="The Broad Institute Genome Sequencing Center for Infectious Disease"/>
            <person name="Wu L."/>
            <person name="Ma J."/>
        </authorList>
    </citation>
    <scope>NUCLEOTIDE SEQUENCE [LARGE SCALE GENOMIC DNA]</scope>
    <source>
        <strain evidence="8">JCM 32226</strain>
    </source>
</reference>
<dbReference type="SUPFAM" id="SSF55469">
    <property type="entry name" value="FMN-dependent nitroreductase-like"/>
    <property type="match status" value="1"/>
</dbReference>
<feature type="domain" description="Nitroreductase" evidence="6">
    <location>
        <begin position="11"/>
        <end position="159"/>
    </location>
</feature>